<accession>A0A2J5HYV6</accession>
<feature type="compositionally biased region" description="Polar residues" evidence="2">
    <location>
        <begin position="393"/>
        <end position="410"/>
    </location>
</feature>
<evidence type="ECO:0000313" key="4">
    <source>
        <dbReference type="EMBL" id="PLN82642.1"/>
    </source>
</evidence>
<feature type="region of interest" description="Disordered" evidence="2">
    <location>
        <begin position="87"/>
        <end position="111"/>
    </location>
</feature>
<gene>
    <name evidence="4" type="ORF">BDW42DRAFT_77613</name>
</gene>
<feature type="region of interest" description="Disordered" evidence="2">
    <location>
        <begin position="210"/>
        <end position="425"/>
    </location>
</feature>
<evidence type="ECO:0000256" key="2">
    <source>
        <dbReference type="SAM" id="MobiDB-lite"/>
    </source>
</evidence>
<evidence type="ECO:0000256" key="3">
    <source>
        <dbReference type="SAM" id="Phobius"/>
    </source>
</evidence>
<dbReference type="EMBL" id="KZ559525">
    <property type="protein sequence ID" value="PLN82642.1"/>
    <property type="molecule type" value="Genomic_DNA"/>
</dbReference>
<feature type="compositionally biased region" description="Polar residues" evidence="2">
    <location>
        <begin position="290"/>
        <end position="325"/>
    </location>
</feature>
<feature type="compositionally biased region" description="Low complexity" evidence="2">
    <location>
        <begin position="227"/>
        <end position="239"/>
    </location>
</feature>
<feature type="compositionally biased region" description="Basic and acidic residues" evidence="2">
    <location>
        <begin position="240"/>
        <end position="251"/>
    </location>
</feature>
<reference evidence="5" key="1">
    <citation type="submission" date="2017-12" db="EMBL/GenBank/DDBJ databases">
        <authorList>
            <consortium name="DOE Joint Genome Institute"/>
            <person name="Mondo S.J."/>
            <person name="Kjaerbolling I."/>
            <person name="Vesth T.C."/>
            <person name="Frisvad J.C."/>
            <person name="Nybo J.L."/>
            <person name="Theobald S."/>
            <person name="Kuo A."/>
            <person name="Bowyer P."/>
            <person name="Matsuda Y."/>
            <person name="Lyhne E.K."/>
            <person name="Kogle M.E."/>
            <person name="Clum A."/>
            <person name="Lipzen A."/>
            <person name="Salamov A."/>
            <person name="Ngan C.Y."/>
            <person name="Daum C."/>
            <person name="Chiniquy J."/>
            <person name="Barry K."/>
            <person name="LaButti K."/>
            <person name="Haridas S."/>
            <person name="Simmons B.A."/>
            <person name="Magnuson J.K."/>
            <person name="Mortensen U.H."/>
            <person name="Larsen T.O."/>
            <person name="Grigoriev I.V."/>
            <person name="Baker S.E."/>
            <person name="Andersen M.R."/>
            <person name="Nordberg H.P."/>
            <person name="Cantor M.N."/>
            <person name="Hua S.X."/>
        </authorList>
    </citation>
    <scope>NUCLEOTIDE SEQUENCE [LARGE SCALE GENOMIC DNA]</scope>
    <source>
        <strain evidence="5">IBT 19404</strain>
    </source>
</reference>
<dbReference type="OrthoDB" id="5376312at2759"/>
<organism evidence="4 5">
    <name type="scientific">Aspergillus taichungensis</name>
    <dbReference type="NCBI Taxonomy" id="482145"/>
    <lineage>
        <taxon>Eukaryota</taxon>
        <taxon>Fungi</taxon>
        <taxon>Dikarya</taxon>
        <taxon>Ascomycota</taxon>
        <taxon>Pezizomycotina</taxon>
        <taxon>Eurotiomycetes</taxon>
        <taxon>Eurotiomycetidae</taxon>
        <taxon>Eurotiales</taxon>
        <taxon>Aspergillaceae</taxon>
        <taxon>Aspergillus</taxon>
        <taxon>Aspergillus subgen. Circumdati</taxon>
    </lineage>
</organism>
<feature type="transmembrane region" description="Helical" evidence="3">
    <location>
        <begin position="34"/>
        <end position="56"/>
    </location>
</feature>
<sequence length="425" mass="47038">MFLPPPYRLLVAREAASNPDATDDTPSPKKKTNIFIICAACIVFSLALIVMIYFVLRSLRRMNCRPRYVPGKFLKSRWNQWNAGGASSYGQVSDTSSSRNGNRSNNTAYQGAAEMNTGGEVRRETSVRSVITLPAYSPSPKPSEQVIAREGERGGMDIVVEFPETAEEEENRREELMESLYQVREQRRREIAEREARRQERREARARGDYIRLEQLRQQSRARARSRSSTNGSSNSNLAHVEHQSRGRDQRIASVSYADLGRVRHDGSRLRATSPDSDRRPLLTSDGPDQRSTSSLTNIHSRGESYSSIGSDTDSLTPVQSQAISMHSVDPATAAPEEGDVGARSIPPPPDYDHLDWGEAPPYQSPIADRGEGPPQLPRLTPLPTIQVDAASPVSNTPATPTVPSQSPRNDQPDPAQHSNTQPTN</sequence>
<evidence type="ECO:0000256" key="1">
    <source>
        <dbReference type="SAM" id="Coils"/>
    </source>
</evidence>
<keyword evidence="3" id="KW-0472">Membrane</keyword>
<feature type="coiled-coil region" evidence="1">
    <location>
        <begin position="166"/>
        <end position="209"/>
    </location>
</feature>
<keyword evidence="3" id="KW-0812">Transmembrane</keyword>
<feature type="compositionally biased region" description="Low complexity" evidence="2">
    <location>
        <begin position="96"/>
        <end position="106"/>
    </location>
</feature>
<name>A0A2J5HYV6_9EURO</name>
<keyword evidence="1" id="KW-0175">Coiled coil</keyword>
<keyword evidence="3" id="KW-1133">Transmembrane helix</keyword>
<evidence type="ECO:0000313" key="5">
    <source>
        <dbReference type="Proteomes" id="UP000235023"/>
    </source>
</evidence>
<proteinExistence type="predicted"/>
<keyword evidence="5" id="KW-1185">Reference proteome</keyword>
<dbReference type="AlphaFoldDB" id="A0A2J5HYV6"/>
<dbReference type="Proteomes" id="UP000235023">
    <property type="component" value="Unassembled WGS sequence"/>
</dbReference>
<protein>
    <submittedName>
        <fullName evidence="4">Uncharacterized protein</fullName>
    </submittedName>
</protein>